<dbReference type="EMBL" id="JANQDX010000006">
    <property type="protein sequence ID" value="KAL0922007.1"/>
    <property type="molecule type" value="Genomic_DNA"/>
</dbReference>
<proteinExistence type="predicted"/>
<evidence type="ECO:0000313" key="2">
    <source>
        <dbReference type="EMBL" id="KAL0922007.1"/>
    </source>
</evidence>
<keyword evidence="3" id="KW-1185">Reference proteome</keyword>
<feature type="region of interest" description="Disordered" evidence="1">
    <location>
        <begin position="161"/>
        <end position="181"/>
    </location>
</feature>
<accession>A0ABD0VA54</accession>
<dbReference type="AlphaFoldDB" id="A0ABD0VA54"/>
<feature type="compositionally biased region" description="Basic residues" evidence="1">
    <location>
        <begin position="172"/>
        <end position="181"/>
    </location>
</feature>
<sequence length="219" mass="23718">MDSQISRPPRRKPLCDLTNAPTLSSPATSYKSKLRPRSSAVTNSSSSSDVPVVSASCNSTAGSINPAKPVSGKVPASLKIGLQISSSSGKFPSASGAPCFFSGTKVCGAGNHESDEHSTLNMVQKKDKKIYVEKDNSAISALSCPPLRKNRTTGRMKQVVGSLPGTNSVPFQKKKKRKRHIKTSEYKLPQNFINEHRAYFEEVDAFELDEEVISESELE</sequence>
<evidence type="ECO:0000313" key="3">
    <source>
        <dbReference type="Proteomes" id="UP001552299"/>
    </source>
</evidence>
<reference evidence="2 3" key="1">
    <citation type="journal article" date="2024" name="Plant Biotechnol. J.">
        <title>Dendrobium thyrsiflorum genome and its molecular insights into genes involved in important horticultural traits.</title>
        <authorList>
            <person name="Chen B."/>
            <person name="Wang J.Y."/>
            <person name="Zheng P.J."/>
            <person name="Li K.L."/>
            <person name="Liang Y.M."/>
            <person name="Chen X.F."/>
            <person name="Zhang C."/>
            <person name="Zhao X."/>
            <person name="He X."/>
            <person name="Zhang G.Q."/>
            <person name="Liu Z.J."/>
            <person name="Xu Q."/>
        </authorList>
    </citation>
    <scope>NUCLEOTIDE SEQUENCE [LARGE SCALE GENOMIC DNA]</scope>
    <source>
        <strain evidence="2">GZMU011</strain>
    </source>
</reference>
<evidence type="ECO:0000256" key="1">
    <source>
        <dbReference type="SAM" id="MobiDB-lite"/>
    </source>
</evidence>
<dbReference type="Proteomes" id="UP001552299">
    <property type="component" value="Unassembled WGS sequence"/>
</dbReference>
<protein>
    <submittedName>
        <fullName evidence="2">Uncharacterized protein</fullName>
    </submittedName>
</protein>
<feature type="compositionally biased region" description="Polar residues" evidence="1">
    <location>
        <begin position="19"/>
        <end position="31"/>
    </location>
</feature>
<name>A0ABD0VA54_DENTH</name>
<gene>
    <name evidence="2" type="ORF">M5K25_005965</name>
</gene>
<dbReference type="PANTHER" id="PTHR35740:SF1">
    <property type="entry name" value="OS12G0111700 PROTEIN"/>
    <property type="match status" value="1"/>
</dbReference>
<organism evidence="2 3">
    <name type="scientific">Dendrobium thyrsiflorum</name>
    <name type="common">Pinecone-like raceme dendrobium</name>
    <name type="synonym">Orchid</name>
    <dbReference type="NCBI Taxonomy" id="117978"/>
    <lineage>
        <taxon>Eukaryota</taxon>
        <taxon>Viridiplantae</taxon>
        <taxon>Streptophyta</taxon>
        <taxon>Embryophyta</taxon>
        <taxon>Tracheophyta</taxon>
        <taxon>Spermatophyta</taxon>
        <taxon>Magnoliopsida</taxon>
        <taxon>Liliopsida</taxon>
        <taxon>Asparagales</taxon>
        <taxon>Orchidaceae</taxon>
        <taxon>Epidendroideae</taxon>
        <taxon>Malaxideae</taxon>
        <taxon>Dendrobiinae</taxon>
        <taxon>Dendrobium</taxon>
    </lineage>
</organism>
<feature type="region of interest" description="Disordered" evidence="1">
    <location>
        <begin position="1"/>
        <end position="52"/>
    </location>
</feature>
<dbReference type="PANTHER" id="PTHR35740">
    <property type="entry name" value="OS12G0111700 PROTEIN"/>
    <property type="match status" value="1"/>
</dbReference>
<comment type="caution">
    <text evidence="2">The sequence shown here is derived from an EMBL/GenBank/DDBJ whole genome shotgun (WGS) entry which is preliminary data.</text>
</comment>
<feature type="compositionally biased region" description="Low complexity" evidence="1">
    <location>
        <begin position="38"/>
        <end position="52"/>
    </location>
</feature>